<dbReference type="Proteomes" id="UP001174909">
    <property type="component" value="Unassembled WGS sequence"/>
</dbReference>
<dbReference type="SUPFAM" id="SSF161098">
    <property type="entry name" value="MetI-like"/>
    <property type="match status" value="1"/>
</dbReference>
<protein>
    <submittedName>
        <fullName evidence="9">Protein LplC</fullName>
    </submittedName>
</protein>
<evidence type="ECO:0000259" key="8">
    <source>
        <dbReference type="PROSITE" id="PS50928"/>
    </source>
</evidence>
<dbReference type="Gene3D" id="1.10.3720.10">
    <property type="entry name" value="MetI-like"/>
    <property type="match status" value="1"/>
</dbReference>
<evidence type="ECO:0000256" key="3">
    <source>
        <dbReference type="ARBA" id="ARBA00022475"/>
    </source>
</evidence>
<feature type="transmembrane region" description="Helical" evidence="7">
    <location>
        <begin position="80"/>
        <end position="102"/>
    </location>
</feature>
<evidence type="ECO:0000313" key="10">
    <source>
        <dbReference type="Proteomes" id="UP001174909"/>
    </source>
</evidence>
<keyword evidence="4 7" id="KW-0812">Transmembrane</keyword>
<dbReference type="PROSITE" id="PS50928">
    <property type="entry name" value="ABC_TM1"/>
    <property type="match status" value="1"/>
</dbReference>
<evidence type="ECO:0000256" key="7">
    <source>
        <dbReference type="SAM" id="Phobius"/>
    </source>
</evidence>
<dbReference type="GO" id="GO:0055085">
    <property type="term" value="P:transmembrane transport"/>
    <property type="evidence" value="ECO:0007669"/>
    <property type="project" value="InterPro"/>
</dbReference>
<dbReference type="AlphaFoldDB" id="A0AA35W7R2"/>
<evidence type="ECO:0000256" key="5">
    <source>
        <dbReference type="ARBA" id="ARBA00022989"/>
    </source>
</evidence>
<evidence type="ECO:0000256" key="4">
    <source>
        <dbReference type="ARBA" id="ARBA00022692"/>
    </source>
</evidence>
<dbReference type="PANTHER" id="PTHR43744:SF9">
    <property type="entry name" value="POLYGALACTURONAN_RHAMNOGALACTURONAN TRANSPORT SYSTEM PERMEASE PROTEIN YTCP"/>
    <property type="match status" value="1"/>
</dbReference>
<reference evidence="9" key="1">
    <citation type="submission" date="2023-03" db="EMBL/GenBank/DDBJ databases">
        <authorList>
            <person name="Steffen K."/>
            <person name="Cardenas P."/>
        </authorList>
    </citation>
    <scope>NUCLEOTIDE SEQUENCE</scope>
</reference>
<organism evidence="9 10">
    <name type="scientific">Geodia barretti</name>
    <name type="common">Barrett's horny sponge</name>
    <dbReference type="NCBI Taxonomy" id="519541"/>
    <lineage>
        <taxon>Eukaryota</taxon>
        <taxon>Metazoa</taxon>
        <taxon>Porifera</taxon>
        <taxon>Demospongiae</taxon>
        <taxon>Heteroscleromorpha</taxon>
        <taxon>Tetractinellida</taxon>
        <taxon>Astrophorina</taxon>
        <taxon>Geodiidae</taxon>
        <taxon>Geodia</taxon>
    </lineage>
</organism>
<feature type="transmembrane region" description="Helical" evidence="7">
    <location>
        <begin position="231"/>
        <end position="250"/>
    </location>
</feature>
<proteinExistence type="predicted"/>
<comment type="subcellular location">
    <subcellularLocation>
        <location evidence="1">Cell membrane</location>
        <topology evidence="1">Multi-pass membrane protein</topology>
    </subcellularLocation>
</comment>
<keyword evidence="6 7" id="KW-0472">Membrane</keyword>
<evidence type="ECO:0000313" key="9">
    <source>
        <dbReference type="EMBL" id="CAI8010449.1"/>
    </source>
</evidence>
<gene>
    <name evidence="9" type="ORF">GBAR_LOCUS6891</name>
</gene>
<feature type="transmembrane region" description="Helical" evidence="7">
    <location>
        <begin position="49"/>
        <end position="68"/>
    </location>
</feature>
<dbReference type="Pfam" id="PF00528">
    <property type="entry name" value="BPD_transp_1"/>
    <property type="match status" value="1"/>
</dbReference>
<keyword evidence="5 7" id="KW-1133">Transmembrane helix</keyword>
<dbReference type="EMBL" id="CASHTH010001036">
    <property type="protein sequence ID" value="CAI8010449.1"/>
    <property type="molecule type" value="Genomic_DNA"/>
</dbReference>
<comment type="caution">
    <text evidence="9">The sequence shown here is derived from an EMBL/GenBank/DDBJ whole genome shotgun (WGS) entry which is preliminary data.</text>
</comment>
<name>A0AA35W7R2_GEOBA</name>
<keyword evidence="10" id="KW-1185">Reference proteome</keyword>
<evidence type="ECO:0000256" key="1">
    <source>
        <dbReference type="ARBA" id="ARBA00004651"/>
    </source>
</evidence>
<dbReference type="GO" id="GO:0005886">
    <property type="term" value="C:plasma membrane"/>
    <property type="evidence" value="ECO:0007669"/>
    <property type="project" value="UniProtKB-SubCell"/>
</dbReference>
<dbReference type="CDD" id="cd06261">
    <property type="entry name" value="TM_PBP2"/>
    <property type="match status" value="1"/>
</dbReference>
<sequence length="265" mass="30442">MGRFSLLVFSGPREISGVGFRLWITHWSTDTYRYIFDRGLILIAYRNTLFRTVAAVYLTTITCLFAAYPLSKRRLPGRTAITAFFVFSMFFSGGLIPTYLLIRGLGFINNLWVLVIPQMFNVFYMIIMRNYLMAAHLEELEEAALVDGAGYPYILFRIMVPLSKPLLATVALWVAVAHWNEWFYARIYLSGNRFLVLQSLLQRLIEHYRQDEQVLNDYVLQTEAEINSANVVAATMILTIGPIVLLYPFLQKYFVKGVMIGSLKG</sequence>
<keyword evidence="3" id="KW-1003">Cell membrane</keyword>
<dbReference type="PANTHER" id="PTHR43744">
    <property type="entry name" value="ABC TRANSPORTER PERMEASE PROTEIN MG189-RELATED-RELATED"/>
    <property type="match status" value="1"/>
</dbReference>
<keyword evidence="2" id="KW-0813">Transport</keyword>
<dbReference type="InterPro" id="IPR035906">
    <property type="entry name" value="MetI-like_sf"/>
</dbReference>
<feature type="domain" description="ABC transmembrane type-1" evidence="8">
    <location>
        <begin position="45"/>
        <end position="247"/>
    </location>
</feature>
<evidence type="ECO:0000256" key="6">
    <source>
        <dbReference type="ARBA" id="ARBA00023136"/>
    </source>
</evidence>
<dbReference type="InterPro" id="IPR000515">
    <property type="entry name" value="MetI-like"/>
</dbReference>
<evidence type="ECO:0000256" key="2">
    <source>
        <dbReference type="ARBA" id="ARBA00022448"/>
    </source>
</evidence>
<feature type="transmembrane region" description="Helical" evidence="7">
    <location>
        <begin position="108"/>
        <end position="127"/>
    </location>
</feature>
<accession>A0AA35W7R2</accession>